<comment type="function">
    <text evidence="7">Essential cell division protein. May link together the upstream cell division proteins, which are predominantly cytoplasmic, with the downstream cell division proteins, which are predominantly periplasmic.</text>
</comment>
<dbReference type="STRING" id="1123510.GCA_000620025_01211"/>
<sequence>MLKWLSLALVLALAGLQYHLWFGDGGLLELHMITTRADTQEAKVSVLRERNAQLTAEVVDLKTGLDAIEERARNDLGMVRNDEQFLWVPASVVRTLHELPEAPIENSSPEQIP</sequence>
<dbReference type="Pfam" id="PF04977">
    <property type="entry name" value="DivIC"/>
    <property type="match status" value="1"/>
</dbReference>
<evidence type="ECO:0000256" key="4">
    <source>
        <dbReference type="ARBA" id="ARBA00022989"/>
    </source>
</evidence>
<dbReference type="GO" id="GO:0032153">
    <property type="term" value="C:cell division site"/>
    <property type="evidence" value="ECO:0007669"/>
    <property type="project" value="UniProtKB-UniRule"/>
</dbReference>
<proteinExistence type="inferred from homology"/>
<keyword evidence="7" id="KW-0175">Coiled coil</keyword>
<keyword evidence="6 7" id="KW-0131">Cell cycle</keyword>
<dbReference type="EMBL" id="AP018933">
    <property type="protein sequence ID" value="BBG30798.1"/>
    <property type="molecule type" value="Genomic_DNA"/>
</dbReference>
<dbReference type="PANTHER" id="PTHR37485">
    <property type="entry name" value="CELL DIVISION PROTEIN FTSB"/>
    <property type="match status" value="1"/>
</dbReference>
<feature type="topological domain" description="Cytoplasmic" evidence="7">
    <location>
        <begin position="1"/>
        <end position="4"/>
    </location>
</feature>
<keyword evidence="7" id="KW-0997">Cell inner membrane</keyword>
<evidence type="ECO:0000256" key="2">
    <source>
        <dbReference type="ARBA" id="ARBA00022618"/>
    </source>
</evidence>
<dbReference type="PANTHER" id="PTHR37485:SF1">
    <property type="entry name" value="CELL DIVISION PROTEIN FTSB"/>
    <property type="match status" value="1"/>
</dbReference>
<feature type="topological domain" description="Periplasmic" evidence="7">
    <location>
        <begin position="23"/>
        <end position="113"/>
    </location>
</feature>
<dbReference type="Proteomes" id="UP000267342">
    <property type="component" value="Chromosome"/>
</dbReference>
<reference evidence="8 9" key="1">
    <citation type="submission" date="2018-09" db="EMBL/GenBank/DDBJ databases">
        <title>Zymobacter palmae IAM14233 (=T109) whole genome analysis.</title>
        <authorList>
            <person name="Yanase H."/>
        </authorList>
    </citation>
    <scope>NUCLEOTIDE SEQUENCE [LARGE SCALE GENOMIC DNA]</scope>
    <source>
        <strain evidence="8 9">IAM14233</strain>
    </source>
</reference>
<dbReference type="OrthoDB" id="7061211at2"/>
<keyword evidence="9" id="KW-1185">Reference proteome</keyword>
<dbReference type="AlphaFoldDB" id="A0A348HGP6"/>
<name>A0A348HGP6_9GAMM</name>
<keyword evidence="3 7" id="KW-0812">Transmembrane</keyword>
<feature type="coiled-coil region" evidence="7">
    <location>
        <begin position="37"/>
        <end position="71"/>
    </location>
</feature>
<accession>A0A348HGP6</accession>
<dbReference type="GO" id="GO:0043093">
    <property type="term" value="P:FtsZ-dependent cytokinesis"/>
    <property type="evidence" value="ECO:0007669"/>
    <property type="project" value="UniProtKB-UniRule"/>
</dbReference>
<keyword evidence="4 7" id="KW-1133">Transmembrane helix</keyword>
<keyword evidence="1 7" id="KW-1003">Cell membrane</keyword>
<evidence type="ECO:0000313" key="8">
    <source>
        <dbReference type="EMBL" id="BBG30798.1"/>
    </source>
</evidence>
<keyword evidence="5 7" id="KW-0472">Membrane</keyword>
<dbReference type="RefSeq" id="WP_051523701.1">
    <property type="nucleotide sequence ID" value="NZ_AP018933.1"/>
</dbReference>
<comment type="subunit">
    <text evidence="7">Part of a complex composed of FtsB, FtsL and FtsQ.</text>
</comment>
<dbReference type="GO" id="GO:0005886">
    <property type="term" value="C:plasma membrane"/>
    <property type="evidence" value="ECO:0007669"/>
    <property type="project" value="UniProtKB-SubCell"/>
</dbReference>
<dbReference type="InterPro" id="IPR023081">
    <property type="entry name" value="Cell_div_FtsB"/>
</dbReference>
<protein>
    <recommendedName>
        <fullName evidence="7">Cell division protein FtsB</fullName>
    </recommendedName>
</protein>
<evidence type="ECO:0000256" key="7">
    <source>
        <dbReference type="HAMAP-Rule" id="MF_00599"/>
    </source>
</evidence>
<evidence type="ECO:0000256" key="3">
    <source>
        <dbReference type="ARBA" id="ARBA00022692"/>
    </source>
</evidence>
<keyword evidence="2 7" id="KW-0132">Cell division</keyword>
<evidence type="ECO:0000256" key="5">
    <source>
        <dbReference type="ARBA" id="ARBA00023136"/>
    </source>
</evidence>
<dbReference type="KEGG" id="zpl:ZBT109_2052"/>
<comment type="similarity">
    <text evidence="7">Belongs to the FtsB family.</text>
</comment>
<evidence type="ECO:0000256" key="6">
    <source>
        <dbReference type="ARBA" id="ARBA00023306"/>
    </source>
</evidence>
<organism evidence="8 9">
    <name type="scientific">Zymobacter palmae</name>
    <dbReference type="NCBI Taxonomy" id="33074"/>
    <lineage>
        <taxon>Bacteria</taxon>
        <taxon>Pseudomonadati</taxon>
        <taxon>Pseudomonadota</taxon>
        <taxon>Gammaproteobacteria</taxon>
        <taxon>Oceanospirillales</taxon>
        <taxon>Halomonadaceae</taxon>
        <taxon>Zymobacter group</taxon>
        <taxon>Zymobacter</taxon>
    </lineage>
</organism>
<dbReference type="HAMAP" id="MF_00599">
    <property type="entry name" value="FtsB"/>
    <property type="match status" value="1"/>
</dbReference>
<gene>
    <name evidence="7" type="primary">ftsB</name>
    <name evidence="8" type="ORF">ZBT109_2052</name>
</gene>
<comment type="subcellular location">
    <subcellularLocation>
        <location evidence="7">Cell inner membrane</location>
        <topology evidence="7">Single-pass type II membrane protein</topology>
    </subcellularLocation>
    <text evidence="7">Localizes to the division septum.</text>
</comment>
<dbReference type="InterPro" id="IPR007060">
    <property type="entry name" value="FtsL/DivIC"/>
</dbReference>
<evidence type="ECO:0000256" key="1">
    <source>
        <dbReference type="ARBA" id="ARBA00022475"/>
    </source>
</evidence>
<dbReference type="GO" id="GO:0030428">
    <property type="term" value="C:cell septum"/>
    <property type="evidence" value="ECO:0007669"/>
    <property type="project" value="TreeGrafter"/>
</dbReference>
<evidence type="ECO:0000313" key="9">
    <source>
        <dbReference type="Proteomes" id="UP000267342"/>
    </source>
</evidence>